<feature type="domain" description="RNA polymerase sigma factor 70 region 4 type 2" evidence="6">
    <location>
        <begin position="149"/>
        <end position="191"/>
    </location>
</feature>
<dbReference type="SUPFAM" id="SSF88659">
    <property type="entry name" value="Sigma3 and sigma4 domains of RNA polymerase sigma factors"/>
    <property type="match status" value="1"/>
</dbReference>
<keyword evidence="3" id="KW-0238">DNA-binding</keyword>
<dbReference type="InterPro" id="IPR014284">
    <property type="entry name" value="RNA_pol_sigma-70_dom"/>
</dbReference>
<dbReference type="NCBIfam" id="TIGR02937">
    <property type="entry name" value="sigma70-ECF"/>
    <property type="match status" value="1"/>
</dbReference>
<evidence type="ECO:0000256" key="1">
    <source>
        <dbReference type="ARBA" id="ARBA00023015"/>
    </source>
</evidence>
<dbReference type="GO" id="GO:0003677">
    <property type="term" value="F:DNA binding"/>
    <property type="evidence" value="ECO:0007669"/>
    <property type="project" value="UniProtKB-KW"/>
</dbReference>
<evidence type="ECO:0000313" key="7">
    <source>
        <dbReference type="EMBL" id="SCM79703.1"/>
    </source>
</evidence>
<dbReference type="AlphaFoldDB" id="A0A212LQ92"/>
<dbReference type="PIRSF" id="PIRSF002939">
    <property type="entry name" value="RNA_polymerase_sigma-H_factor"/>
    <property type="match status" value="1"/>
</dbReference>
<protein>
    <submittedName>
        <fullName evidence="7">RNA polymerase sigma-H factor</fullName>
    </submittedName>
</protein>
<accession>A0A212LQ92</accession>
<dbReference type="Gene3D" id="1.10.1740.10">
    <property type="match status" value="1"/>
</dbReference>
<feature type="domain" description="RNA polymerase sigma-70 region 2" evidence="5">
    <location>
        <begin position="21"/>
        <end position="69"/>
    </location>
</feature>
<evidence type="ECO:0000259" key="6">
    <source>
        <dbReference type="Pfam" id="PF08281"/>
    </source>
</evidence>
<dbReference type="Pfam" id="PF04542">
    <property type="entry name" value="Sigma70_r2"/>
    <property type="match status" value="1"/>
</dbReference>
<dbReference type="EMBL" id="FMJE01000003">
    <property type="protein sequence ID" value="SCM79703.1"/>
    <property type="molecule type" value="Genomic_DNA"/>
</dbReference>
<dbReference type="InterPro" id="IPR016371">
    <property type="entry name" value="RNA_pol_sigma-H_factor"/>
</dbReference>
<proteinExistence type="predicted"/>
<dbReference type="RefSeq" id="WP_288183588.1">
    <property type="nucleotide sequence ID" value="NZ_LT608335.1"/>
</dbReference>
<dbReference type="GO" id="GO:0016987">
    <property type="term" value="F:sigma factor activity"/>
    <property type="evidence" value="ECO:0007669"/>
    <property type="project" value="UniProtKB-KW"/>
</dbReference>
<keyword evidence="4" id="KW-0804">Transcription</keyword>
<sequence>MLAACFYNDGSVNNEEFEKIVSRYNKVILRYVKIYYLPGGDYHDMYQWGLIGLYKAVRDYDEERGRSFHLIAELNIKNTIKSAVIMYNRKKHYILNKAISLSAIADWSNTSDQLELIGIIKQSSSDDPAEQIIEIETIKTIYATMDSVLSRLEKRVIELYIIGYKQREIAQVLDFQEKVVDNAIQRARQKMTLHLKEWRGFCKKKKSRY</sequence>
<dbReference type="PANTHER" id="PTHR30385:SF1">
    <property type="entry name" value="RNA POLYMERASE SIGMA-H FACTOR"/>
    <property type="match status" value="1"/>
</dbReference>
<dbReference type="InterPro" id="IPR013324">
    <property type="entry name" value="RNA_pol_sigma_r3/r4-like"/>
</dbReference>
<dbReference type="InterPro" id="IPR036388">
    <property type="entry name" value="WH-like_DNA-bd_sf"/>
</dbReference>
<keyword evidence="2" id="KW-0731">Sigma factor</keyword>
<evidence type="ECO:0000256" key="4">
    <source>
        <dbReference type="ARBA" id="ARBA00023163"/>
    </source>
</evidence>
<evidence type="ECO:0000256" key="3">
    <source>
        <dbReference type="ARBA" id="ARBA00023125"/>
    </source>
</evidence>
<dbReference type="InterPro" id="IPR013249">
    <property type="entry name" value="RNA_pol_sigma70_r4_t2"/>
</dbReference>
<evidence type="ECO:0000256" key="2">
    <source>
        <dbReference type="ARBA" id="ARBA00023082"/>
    </source>
</evidence>
<dbReference type="PANTHER" id="PTHR30385">
    <property type="entry name" value="SIGMA FACTOR F FLAGELLAR"/>
    <property type="match status" value="1"/>
</dbReference>
<dbReference type="Gene3D" id="1.10.10.10">
    <property type="entry name" value="Winged helix-like DNA-binding domain superfamily/Winged helix DNA-binding domain"/>
    <property type="match status" value="1"/>
</dbReference>
<evidence type="ECO:0000259" key="5">
    <source>
        <dbReference type="Pfam" id="PF04542"/>
    </source>
</evidence>
<dbReference type="InterPro" id="IPR007627">
    <property type="entry name" value="RNA_pol_sigma70_r2"/>
</dbReference>
<reference evidence="7" key="1">
    <citation type="submission" date="2016-08" db="EMBL/GenBank/DDBJ databases">
        <authorList>
            <person name="Seilhamer J.J."/>
        </authorList>
    </citation>
    <scope>NUCLEOTIDE SEQUENCE</scope>
    <source>
        <strain evidence="7">86</strain>
    </source>
</reference>
<dbReference type="Pfam" id="PF08281">
    <property type="entry name" value="Sigma70_r4_2"/>
    <property type="match status" value="1"/>
</dbReference>
<keyword evidence="1" id="KW-0805">Transcription regulation</keyword>
<organism evidence="7">
    <name type="scientific">uncultured Sporomusa sp</name>
    <dbReference type="NCBI Taxonomy" id="307249"/>
    <lineage>
        <taxon>Bacteria</taxon>
        <taxon>Bacillati</taxon>
        <taxon>Bacillota</taxon>
        <taxon>Negativicutes</taxon>
        <taxon>Selenomonadales</taxon>
        <taxon>Sporomusaceae</taxon>
        <taxon>Sporomusa</taxon>
        <taxon>environmental samples</taxon>
    </lineage>
</organism>
<dbReference type="SUPFAM" id="SSF88946">
    <property type="entry name" value="Sigma2 domain of RNA polymerase sigma factors"/>
    <property type="match status" value="1"/>
</dbReference>
<name>A0A212LQ92_9FIRM</name>
<gene>
    <name evidence="7" type="primary">sigH</name>
    <name evidence="7" type="ORF">KL86SPO_30053</name>
</gene>
<dbReference type="InterPro" id="IPR013325">
    <property type="entry name" value="RNA_pol_sigma_r2"/>
</dbReference>
<dbReference type="GO" id="GO:0006352">
    <property type="term" value="P:DNA-templated transcription initiation"/>
    <property type="evidence" value="ECO:0007669"/>
    <property type="project" value="InterPro"/>
</dbReference>